<gene>
    <name evidence="1" type="ORF">QBC46DRAFT_323394</name>
</gene>
<dbReference type="SUPFAM" id="SSF51182">
    <property type="entry name" value="RmlC-like cupins"/>
    <property type="match status" value="1"/>
</dbReference>
<evidence type="ECO:0000313" key="2">
    <source>
        <dbReference type="Proteomes" id="UP001303473"/>
    </source>
</evidence>
<evidence type="ECO:0000313" key="1">
    <source>
        <dbReference type="EMBL" id="KAK3935418.1"/>
    </source>
</evidence>
<comment type="caution">
    <text evidence="1">The sequence shown here is derived from an EMBL/GenBank/DDBJ whole genome shotgun (WGS) entry which is preliminary data.</text>
</comment>
<dbReference type="Proteomes" id="UP001303473">
    <property type="component" value="Unassembled WGS sequence"/>
</dbReference>
<reference evidence="2" key="1">
    <citation type="journal article" date="2023" name="Mol. Phylogenet. Evol.">
        <title>Genome-scale phylogeny and comparative genomics of the fungal order Sordariales.</title>
        <authorList>
            <person name="Hensen N."/>
            <person name="Bonometti L."/>
            <person name="Westerberg I."/>
            <person name="Brannstrom I.O."/>
            <person name="Guillou S."/>
            <person name="Cros-Aarteil S."/>
            <person name="Calhoun S."/>
            <person name="Haridas S."/>
            <person name="Kuo A."/>
            <person name="Mondo S."/>
            <person name="Pangilinan J."/>
            <person name="Riley R."/>
            <person name="LaButti K."/>
            <person name="Andreopoulos B."/>
            <person name="Lipzen A."/>
            <person name="Chen C."/>
            <person name="Yan M."/>
            <person name="Daum C."/>
            <person name="Ng V."/>
            <person name="Clum A."/>
            <person name="Steindorff A."/>
            <person name="Ohm R.A."/>
            <person name="Martin F."/>
            <person name="Silar P."/>
            <person name="Natvig D.O."/>
            <person name="Lalanne C."/>
            <person name="Gautier V."/>
            <person name="Ament-Velasquez S.L."/>
            <person name="Kruys A."/>
            <person name="Hutchinson M.I."/>
            <person name="Powell A.J."/>
            <person name="Barry K."/>
            <person name="Miller A.N."/>
            <person name="Grigoriev I.V."/>
            <person name="Debuchy R."/>
            <person name="Gladieux P."/>
            <person name="Hiltunen Thoren M."/>
            <person name="Johannesson H."/>
        </authorList>
    </citation>
    <scope>NUCLEOTIDE SEQUENCE [LARGE SCALE GENOMIC DNA]</scope>
    <source>
        <strain evidence="2">CBS 340.73</strain>
    </source>
</reference>
<sequence>MATRSHTEETTLLPHVDEDGILTIKAFEGAITTRVLPCPGDRSFCFEVIFLLDHPRLVGAPKPPMHFHQYQDEYLRVLEGPLVLEEDGVQHILTPESPEFTVKRGVHHRTYPCDPPPNGEEVPKVGRFLLSGQKSTEPFELDLTFFENWYAYQEKVVLHGERVDMIQVLSMFDAGGTYLSVPWWVPFRKAVARLLGVVVGRWIGGLLGYQPFYRQWTTDWELACQKMESCISQRRFAERRKAT</sequence>
<dbReference type="EMBL" id="MU853924">
    <property type="protein sequence ID" value="KAK3935418.1"/>
    <property type="molecule type" value="Genomic_DNA"/>
</dbReference>
<dbReference type="AlphaFoldDB" id="A0AAN6S0D9"/>
<proteinExistence type="predicted"/>
<protein>
    <submittedName>
        <fullName evidence="1">Uncharacterized protein</fullName>
    </submittedName>
</protein>
<organism evidence="1 2">
    <name type="scientific">Diplogelasinospora grovesii</name>
    <dbReference type="NCBI Taxonomy" id="303347"/>
    <lineage>
        <taxon>Eukaryota</taxon>
        <taxon>Fungi</taxon>
        <taxon>Dikarya</taxon>
        <taxon>Ascomycota</taxon>
        <taxon>Pezizomycotina</taxon>
        <taxon>Sordariomycetes</taxon>
        <taxon>Sordariomycetidae</taxon>
        <taxon>Sordariales</taxon>
        <taxon>Diplogelasinosporaceae</taxon>
        <taxon>Diplogelasinospora</taxon>
    </lineage>
</organism>
<dbReference type="InterPro" id="IPR011051">
    <property type="entry name" value="RmlC_Cupin_sf"/>
</dbReference>
<keyword evidence="2" id="KW-1185">Reference proteome</keyword>
<accession>A0AAN6S0D9</accession>
<name>A0AAN6S0D9_9PEZI</name>